<dbReference type="EMBL" id="CAJNOL010009703">
    <property type="protein sequence ID" value="CAF1645023.1"/>
    <property type="molecule type" value="Genomic_DNA"/>
</dbReference>
<accession>A0A816E454</accession>
<keyword evidence="3" id="KW-1185">Reference proteome</keyword>
<organism evidence="2 3">
    <name type="scientific">Rotaria sordida</name>
    <dbReference type="NCBI Taxonomy" id="392033"/>
    <lineage>
        <taxon>Eukaryota</taxon>
        <taxon>Metazoa</taxon>
        <taxon>Spiralia</taxon>
        <taxon>Gnathifera</taxon>
        <taxon>Rotifera</taxon>
        <taxon>Eurotatoria</taxon>
        <taxon>Bdelloidea</taxon>
        <taxon>Philodinida</taxon>
        <taxon>Philodinidae</taxon>
        <taxon>Rotaria</taxon>
    </lineage>
</organism>
<evidence type="ECO:0000313" key="3">
    <source>
        <dbReference type="Proteomes" id="UP000663870"/>
    </source>
</evidence>
<dbReference type="Proteomes" id="UP000663854">
    <property type="component" value="Unassembled WGS sequence"/>
</dbReference>
<evidence type="ECO:0000313" key="2">
    <source>
        <dbReference type="EMBL" id="CAF1645023.1"/>
    </source>
</evidence>
<sequence>MLKQRNHLEIFVCVRGCRGVGDSCIDCCYNSQAAGPNSYYRCNTHSNGAGNCGHGAACIAPDTALAGAAVFPTGTANGLKDVTCHTIYNKQCSSHAGLVMNQLIETSLPLELIE</sequence>
<protein>
    <submittedName>
        <fullName evidence="2">Uncharacterized protein</fullName>
    </submittedName>
</protein>
<comment type="caution">
    <text evidence="2">The sequence shown here is derived from an EMBL/GenBank/DDBJ whole genome shotgun (WGS) entry which is preliminary data.</text>
</comment>
<feature type="non-terminal residue" evidence="2">
    <location>
        <position position="1"/>
    </location>
</feature>
<dbReference type="AlphaFoldDB" id="A0A816E454"/>
<dbReference type="Proteomes" id="UP000663870">
    <property type="component" value="Unassembled WGS sequence"/>
</dbReference>
<evidence type="ECO:0000313" key="1">
    <source>
        <dbReference type="EMBL" id="CAF1471063.1"/>
    </source>
</evidence>
<gene>
    <name evidence="2" type="ORF">JXQ802_LOCUS53751</name>
    <name evidence="1" type="ORF">PYM288_LOCUS37346</name>
</gene>
<name>A0A816E454_9BILA</name>
<proteinExistence type="predicted"/>
<reference evidence="2" key="1">
    <citation type="submission" date="2021-02" db="EMBL/GenBank/DDBJ databases">
        <authorList>
            <person name="Nowell W R."/>
        </authorList>
    </citation>
    <scope>NUCLEOTIDE SEQUENCE</scope>
</reference>
<dbReference type="EMBL" id="CAJNOH010008026">
    <property type="protein sequence ID" value="CAF1471063.1"/>
    <property type="molecule type" value="Genomic_DNA"/>
</dbReference>